<dbReference type="Gene3D" id="1.10.10.10">
    <property type="entry name" value="Winged helix-like DNA-binding domain superfamily/Winged helix DNA-binding domain"/>
    <property type="match status" value="1"/>
</dbReference>
<dbReference type="NCBIfam" id="TIGR02937">
    <property type="entry name" value="sigma70-ECF"/>
    <property type="match status" value="1"/>
</dbReference>
<dbReference type="InterPro" id="IPR013249">
    <property type="entry name" value="RNA_pol_sigma70_r4_t2"/>
</dbReference>
<dbReference type="CDD" id="cd06171">
    <property type="entry name" value="Sigma70_r4"/>
    <property type="match status" value="1"/>
</dbReference>
<evidence type="ECO:0000313" key="8">
    <source>
        <dbReference type="Proteomes" id="UP000192678"/>
    </source>
</evidence>
<proteinExistence type="inferred from homology"/>
<dbReference type="InterPro" id="IPR007627">
    <property type="entry name" value="RNA_pol_sigma70_r2"/>
</dbReference>
<dbReference type="AlphaFoldDB" id="A0A1W2EU56"/>
<evidence type="ECO:0000256" key="3">
    <source>
        <dbReference type="ARBA" id="ARBA00023082"/>
    </source>
</evidence>
<dbReference type="PANTHER" id="PTHR43133:SF46">
    <property type="entry name" value="RNA POLYMERASE SIGMA-70 FACTOR ECF SUBFAMILY"/>
    <property type="match status" value="1"/>
</dbReference>
<evidence type="ECO:0000259" key="5">
    <source>
        <dbReference type="Pfam" id="PF04542"/>
    </source>
</evidence>
<evidence type="ECO:0000256" key="1">
    <source>
        <dbReference type="ARBA" id="ARBA00010641"/>
    </source>
</evidence>
<keyword evidence="3" id="KW-0731">Sigma factor</keyword>
<dbReference type="InterPro" id="IPR039425">
    <property type="entry name" value="RNA_pol_sigma-70-like"/>
</dbReference>
<dbReference type="Pfam" id="PF08281">
    <property type="entry name" value="Sigma70_r4_2"/>
    <property type="match status" value="1"/>
</dbReference>
<dbReference type="Proteomes" id="UP000192678">
    <property type="component" value="Unassembled WGS sequence"/>
</dbReference>
<dbReference type="PANTHER" id="PTHR43133">
    <property type="entry name" value="RNA POLYMERASE ECF-TYPE SIGMA FACTO"/>
    <property type="match status" value="1"/>
</dbReference>
<keyword evidence="2" id="KW-0805">Transcription regulation</keyword>
<dbReference type="EMBL" id="FWYB01000016">
    <property type="protein sequence ID" value="SMD13250.1"/>
    <property type="molecule type" value="Genomic_DNA"/>
</dbReference>
<keyword evidence="4" id="KW-0804">Transcription</keyword>
<accession>A0A1W2EU56</accession>
<name>A0A1W2EU56_9SPHI</name>
<keyword evidence="8" id="KW-1185">Reference proteome</keyword>
<feature type="domain" description="RNA polymerase sigma factor 70 region 4 type 2" evidence="6">
    <location>
        <begin position="128"/>
        <end position="175"/>
    </location>
</feature>
<comment type="similarity">
    <text evidence="1">Belongs to the sigma-70 factor family. ECF subfamily.</text>
</comment>
<feature type="domain" description="RNA polymerase sigma-70 region 2" evidence="5">
    <location>
        <begin position="30"/>
        <end position="93"/>
    </location>
</feature>
<evidence type="ECO:0000256" key="2">
    <source>
        <dbReference type="ARBA" id="ARBA00023015"/>
    </source>
</evidence>
<sequence length="201" mass="23811">MTSAQTNRLTDQQLMELILQDDREAFDQIYSRYWKKLFVYAGKVVRDEDEAQDIVQEVFVSLWQRRQLLININSLSSYLHGAIRFRGLGYIRANLYRHNYLSSIHCFFEEGSDLLNEHIDMKELDGVIHSEIAKLPPKMREIFILSRIEQMSHKEIAERLNISDKTVKKQINRSLNLFRLVLDERSGSLLSLMLSYFFFDK</sequence>
<dbReference type="InterPro" id="IPR014284">
    <property type="entry name" value="RNA_pol_sigma-70_dom"/>
</dbReference>
<dbReference type="GO" id="GO:0003677">
    <property type="term" value="F:DNA binding"/>
    <property type="evidence" value="ECO:0007669"/>
    <property type="project" value="InterPro"/>
</dbReference>
<evidence type="ECO:0000313" key="7">
    <source>
        <dbReference type="EMBL" id="SMD13250.1"/>
    </source>
</evidence>
<organism evidence="7 8">
    <name type="scientific">Pedobacter nyackensis</name>
    <dbReference type="NCBI Taxonomy" id="475255"/>
    <lineage>
        <taxon>Bacteria</taxon>
        <taxon>Pseudomonadati</taxon>
        <taxon>Bacteroidota</taxon>
        <taxon>Sphingobacteriia</taxon>
        <taxon>Sphingobacteriales</taxon>
        <taxon>Sphingobacteriaceae</taxon>
        <taxon>Pedobacter</taxon>
    </lineage>
</organism>
<dbReference type="GO" id="GO:0006352">
    <property type="term" value="P:DNA-templated transcription initiation"/>
    <property type="evidence" value="ECO:0007669"/>
    <property type="project" value="InterPro"/>
</dbReference>
<dbReference type="Pfam" id="PF04542">
    <property type="entry name" value="Sigma70_r2"/>
    <property type="match status" value="1"/>
</dbReference>
<dbReference type="SUPFAM" id="SSF88659">
    <property type="entry name" value="Sigma3 and sigma4 domains of RNA polymerase sigma factors"/>
    <property type="match status" value="1"/>
</dbReference>
<dbReference type="InterPro" id="IPR014327">
    <property type="entry name" value="RNA_pol_sigma70_bacteroid"/>
</dbReference>
<reference evidence="7 8" key="1">
    <citation type="submission" date="2017-04" db="EMBL/GenBank/DDBJ databases">
        <authorList>
            <person name="Afonso C.L."/>
            <person name="Miller P.J."/>
            <person name="Scott M.A."/>
            <person name="Spackman E."/>
            <person name="Goraichik I."/>
            <person name="Dimitrov K.M."/>
            <person name="Suarez D.L."/>
            <person name="Swayne D.E."/>
        </authorList>
    </citation>
    <scope>NUCLEOTIDE SEQUENCE [LARGE SCALE GENOMIC DNA]</scope>
    <source>
        <strain evidence="7 8">DSM 19625</strain>
    </source>
</reference>
<dbReference type="InterPro" id="IPR013325">
    <property type="entry name" value="RNA_pol_sigma_r2"/>
</dbReference>
<evidence type="ECO:0000256" key="4">
    <source>
        <dbReference type="ARBA" id="ARBA00023163"/>
    </source>
</evidence>
<evidence type="ECO:0000259" key="6">
    <source>
        <dbReference type="Pfam" id="PF08281"/>
    </source>
</evidence>
<protein>
    <submittedName>
        <fullName evidence="7">RNA polymerase sigma-70 factor, ECF subfamily</fullName>
    </submittedName>
</protein>
<dbReference type="GO" id="GO:0016987">
    <property type="term" value="F:sigma factor activity"/>
    <property type="evidence" value="ECO:0007669"/>
    <property type="project" value="UniProtKB-KW"/>
</dbReference>
<gene>
    <name evidence="7" type="ORF">SAMN04488101_11636</name>
</gene>
<dbReference type="SUPFAM" id="SSF88946">
    <property type="entry name" value="Sigma2 domain of RNA polymerase sigma factors"/>
    <property type="match status" value="1"/>
</dbReference>
<dbReference type="InterPro" id="IPR036388">
    <property type="entry name" value="WH-like_DNA-bd_sf"/>
</dbReference>
<dbReference type="STRING" id="475255.SAMN04488101_11636"/>
<dbReference type="NCBIfam" id="TIGR02985">
    <property type="entry name" value="Sig70_bacteroi1"/>
    <property type="match status" value="1"/>
</dbReference>
<dbReference type="OrthoDB" id="659569at2"/>
<dbReference type="InterPro" id="IPR013324">
    <property type="entry name" value="RNA_pol_sigma_r3/r4-like"/>
</dbReference>
<dbReference type="Gene3D" id="1.10.1740.10">
    <property type="match status" value="1"/>
</dbReference>
<dbReference type="RefSeq" id="WP_084291541.1">
    <property type="nucleotide sequence ID" value="NZ_FWYB01000016.1"/>
</dbReference>